<dbReference type="eggNOG" id="arCOG01403">
    <property type="taxonomic scope" value="Archaea"/>
</dbReference>
<sequence length="371" mass="42481">MKILMPTIFHPYIGGITFHVENIIKELNKLNKLNNSDYEFHILNYKSKINSNNSNNRDNNSYNFNSSNICIHNVPYIPKIRGISYVYNGYNIGKELLHNKDIDIIHSHYAFPQGFLGAILKNKYNIPHILTLHGSDILRLSKNPLGKLFFNYVVKNCDKIICVSEFLKYQLPKAYQNKTEVIYNGVDFDLFYDINRDENYGLFVGSFVPQKGIDILIDAVKDIDFNFKLIGDGILFNIIKTKIDRENISNIELLGKKNQKEVAEYIKKCSFLVLPSISEGLGMVLLEAMASGKAVIGTNVGGIPELVKDNFNGFLIEPKNPNVLREKINILINDKDLRREMGKNGKRFSKGFSWKESAKRVNEIYNNLVIE</sequence>
<name>F8AN29_METOI</name>
<dbReference type="KEGG" id="mok:Metok_0973"/>
<dbReference type="HOGENOM" id="CLU_009583_2_5_2"/>
<dbReference type="InterPro" id="IPR050194">
    <property type="entry name" value="Glycosyltransferase_grp1"/>
</dbReference>
<keyword evidence="3" id="KW-0808">Transferase</keyword>
<feature type="domain" description="Glycosyltransferase subfamily 4-like N-terminal" evidence="2">
    <location>
        <begin position="13"/>
        <end position="189"/>
    </location>
</feature>
<evidence type="ECO:0000259" key="1">
    <source>
        <dbReference type="Pfam" id="PF00534"/>
    </source>
</evidence>
<dbReference type="STRING" id="647113.Metok_0973"/>
<reference evidence="3" key="1">
    <citation type="submission" date="2011-05" db="EMBL/GenBank/DDBJ databases">
        <title>Complete sequence of chromosome of Methanothermococcus okinawensis IH1.</title>
        <authorList>
            <consortium name="US DOE Joint Genome Institute"/>
            <person name="Lucas S."/>
            <person name="Han J."/>
            <person name="Lapidus A."/>
            <person name="Cheng J.-F."/>
            <person name="Goodwin L."/>
            <person name="Pitluck S."/>
            <person name="Peters L."/>
            <person name="Mikhailova N."/>
            <person name="Held B."/>
            <person name="Han C."/>
            <person name="Tapia R."/>
            <person name="Land M."/>
            <person name="Hauser L."/>
            <person name="Kyrpides N."/>
            <person name="Ivanova N."/>
            <person name="Pagani I."/>
            <person name="Sieprawska-Lupa M."/>
            <person name="Takai K."/>
            <person name="Miyazaki J."/>
            <person name="Whitman W."/>
            <person name="Woyke T."/>
        </authorList>
    </citation>
    <scope>NUCLEOTIDE SEQUENCE [LARGE SCALE GENOMIC DNA]</scope>
    <source>
        <strain evidence="3">IH1</strain>
    </source>
</reference>
<dbReference type="PANTHER" id="PTHR45947:SF3">
    <property type="entry name" value="SULFOQUINOVOSYL TRANSFERASE SQD2"/>
    <property type="match status" value="1"/>
</dbReference>
<dbReference type="EMBL" id="CP002792">
    <property type="protein sequence ID" value="AEH06943.1"/>
    <property type="molecule type" value="Genomic_DNA"/>
</dbReference>
<dbReference type="Proteomes" id="UP000009296">
    <property type="component" value="Chromosome"/>
</dbReference>
<accession>F8AN29</accession>
<dbReference type="SUPFAM" id="SSF53756">
    <property type="entry name" value="UDP-Glycosyltransferase/glycogen phosphorylase"/>
    <property type="match status" value="1"/>
</dbReference>
<dbReference type="CDD" id="cd03801">
    <property type="entry name" value="GT4_PimA-like"/>
    <property type="match status" value="1"/>
</dbReference>
<dbReference type="InterPro" id="IPR001296">
    <property type="entry name" value="Glyco_trans_1"/>
</dbReference>
<dbReference type="GO" id="GO:0016757">
    <property type="term" value="F:glycosyltransferase activity"/>
    <property type="evidence" value="ECO:0007669"/>
    <property type="project" value="InterPro"/>
</dbReference>
<gene>
    <name evidence="3" type="ordered locus">Metok_0973</name>
</gene>
<proteinExistence type="predicted"/>
<evidence type="ECO:0000313" key="4">
    <source>
        <dbReference type="Proteomes" id="UP000009296"/>
    </source>
</evidence>
<dbReference type="OrthoDB" id="132546at2157"/>
<organism evidence="3 4">
    <name type="scientific">Methanothermococcus okinawensis (strain DSM 14208 / JCM 11175 / IH1)</name>
    <dbReference type="NCBI Taxonomy" id="647113"/>
    <lineage>
        <taxon>Archaea</taxon>
        <taxon>Methanobacteriati</taxon>
        <taxon>Methanobacteriota</taxon>
        <taxon>Methanomada group</taxon>
        <taxon>Methanococci</taxon>
        <taxon>Methanococcales</taxon>
        <taxon>Methanococcaceae</taxon>
        <taxon>Methanothermococcus</taxon>
    </lineage>
</organism>
<keyword evidence="4" id="KW-1185">Reference proteome</keyword>
<evidence type="ECO:0000313" key="3">
    <source>
        <dbReference type="EMBL" id="AEH06943.1"/>
    </source>
</evidence>
<dbReference type="Gene3D" id="3.40.50.2000">
    <property type="entry name" value="Glycogen Phosphorylase B"/>
    <property type="match status" value="2"/>
</dbReference>
<dbReference type="Pfam" id="PF13439">
    <property type="entry name" value="Glyco_transf_4"/>
    <property type="match status" value="1"/>
</dbReference>
<dbReference type="GeneID" id="10773125"/>
<evidence type="ECO:0000259" key="2">
    <source>
        <dbReference type="Pfam" id="PF13439"/>
    </source>
</evidence>
<feature type="domain" description="Glycosyl transferase family 1" evidence="1">
    <location>
        <begin position="194"/>
        <end position="347"/>
    </location>
</feature>
<dbReference type="PANTHER" id="PTHR45947">
    <property type="entry name" value="SULFOQUINOVOSYL TRANSFERASE SQD2"/>
    <property type="match status" value="1"/>
</dbReference>
<dbReference type="AlphaFoldDB" id="F8AN29"/>
<dbReference type="InterPro" id="IPR028098">
    <property type="entry name" value="Glyco_trans_4-like_N"/>
</dbReference>
<dbReference type="Pfam" id="PF00534">
    <property type="entry name" value="Glycos_transf_1"/>
    <property type="match status" value="1"/>
</dbReference>
<dbReference type="RefSeq" id="WP_013867127.1">
    <property type="nucleotide sequence ID" value="NC_015636.1"/>
</dbReference>
<protein>
    <submittedName>
        <fullName evidence="3">Glycosyl transferase group 1</fullName>
    </submittedName>
</protein>